<dbReference type="Proteomes" id="UP000233781">
    <property type="component" value="Unassembled WGS sequence"/>
</dbReference>
<gene>
    <name evidence="5" type="ORF">ATL31_1746</name>
</gene>
<evidence type="ECO:0000256" key="1">
    <source>
        <dbReference type="ARBA" id="ARBA00006484"/>
    </source>
</evidence>
<dbReference type="Pfam" id="PF00106">
    <property type="entry name" value="adh_short"/>
    <property type="match status" value="1"/>
</dbReference>
<dbReference type="RefSeq" id="WP_101395410.1">
    <property type="nucleotide sequence ID" value="NZ_PJNE01000001.1"/>
</dbReference>
<evidence type="ECO:0000256" key="3">
    <source>
        <dbReference type="RuleBase" id="RU000363"/>
    </source>
</evidence>
<organism evidence="5 6">
    <name type="scientific">Phycicoccus duodecadis</name>
    <dbReference type="NCBI Taxonomy" id="173053"/>
    <lineage>
        <taxon>Bacteria</taxon>
        <taxon>Bacillati</taxon>
        <taxon>Actinomycetota</taxon>
        <taxon>Actinomycetes</taxon>
        <taxon>Micrococcales</taxon>
        <taxon>Intrasporangiaceae</taxon>
        <taxon>Phycicoccus</taxon>
    </lineage>
</organism>
<evidence type="ECO:0000259" key="4">
    <source>
        <dbReference type="SMART" id="SM00822"/>
    </source>
</evidence>
<evidence type="ECO:0000256" key="2">
    <source>
        <dbReference type="ARBA" id="ARBA00023002"/>
    </source>
</evidence>
<reference evidence="5 6" key="1">
    <citation type="submission" date="2017-12" db="EMBL/GenBank/DDBJ databases">
        <title>Sequencing the genomes of 1000 Actinobacteria strains.</title>
        <authorList>
            <person name="Klenk H.-P."/>
        </authorList>
    </citation>
    <scope>NUCLEOTIDE SEQUENCE [LARGE SCALE GENOMIC DNA]</scope>
    <source>
        <strain evidence="5 6">DSM 12806</strain>
    </source>
</reference>
<dbReference type="PRINTS" id="PR00080">
    <property type="entry name" value="SDRFAMILY"/>
</dbReference>
<feature type="domain" description="Ketoreductase" evidence="4">
    <location>
        <begin position="6"/>
        <end position="185"/>
    </location>
</feature>
<dbReference type="OrthoDB" id="3743899at2"/>
<protein>
    <submittedName>
        <fullName evidence="5">Short-subunit dehydrogenase</fullName>
    </submittedName>
</protein>
<sequence>MLLRDRHVLLTGATGTIGSALAAALAGRGARLSLVARGEEALHGLAHRTGGVAVPGDLTLADTPASVLAAAEAALGPVDVVLHNAGVEVLDELADVDLEAVRQAVLLNLVAPLVLTRLALPSMLRRGRGHVVAVSSLAGVATFPGLAVYGASKAGLTHAMAGLRAELRGTPLRVTTAELGPVDSPMMGRIGTHPPTAAAFARALRLHVLRTLDPEEAASAVVTAVERDRPHVRRPRRAAPLAAVAGAPRTLVRAVLTGIPTATAARAVDDGQGLRR</sequence>
<dbReference type="EMBL" id="PJNE01000001">
    <property type="protein sequence ID" value="PKW26917.1"/>
    <property type="molecule type" value="Genomic_DNA"/>
</dbReference>
<dbReference type="PANTHER" id="PTHR44196">
    <property type="entry name" value="DEHYDROGENASE/REDUCTASE SDR FAMILY MEMBER 7B"/>
    <property type="match status" value="1"/>
</dbReference>
<keyword evidence="6" id="KW-1185">Reference proteome</keyword>
<dbReference type="PANTHER" id="PTHR44196:SF1">
    <property type="entry name" value="DEHYDROGENASE_REDUCTASE SDR FAMILY MEMBER 7B"/>
    <property type="match status" value="1"/>
</dbReference>
<dbReference type="PRINTS" id="PR00081">
    <property type="entry name" value="GDHRDH"/>
</dbReference>
<dbReference type="Gene3D" id="3.40.50.720">
    <property type="entry name" value="NAD(P)-binding Rossmann-like Domain"/>
    <property type="match status" value="1"/>
</dbReference>
<comment type="similarity">
    <text evidence="1 3">Belongs to the short-chain dehydrogenases/reductases (SDR) family.</text>
</comment>
<keyword evidence="2" id="KW-0560">Oxidoreductase</keyword>
<accession>A0A2N3YJ91</accession>
<comment type="caution">
    <text evidence="5">The sequence shown here is derived from an EMBL/GenBank/DDBJ whole genome shotgun (WGS) entry which is preliminary data.</text>
</comment>
<dbReference type="GO" id="GO:0016491">
    <property type="term" value="F:oxidoreductase activity"/>
    <property type="evidence" value="ECO:0007669"/>
    <property type="project" value="UniProtKB-KW"/>
</dbReference>
<dbReference type="CDD" id="cd05233">
    <property type="entry name" value="SDR_c"/>
    <property type="match status" value="1"/>
</dbReference>
<evidence type="ECO:0000313" key="6">
    <source>
        <dbReference type="Proteomes" id="UP000233781"/>
    </source>
</evidence>
<dbReference type="AlphaFoldDB" id="A0A2N3YJ91"/>
<name>A0A2N3YJ91_9MICO</name>
<dbReference type="GO" id="GO:0016020">
    <property type="term" value="C:membrane"/>
    <property type="evidence" value="ECO:0007669"/>
    <property type="project" value="TreeGrafter"/>
</dbReference>
<dbReference type="InterPro" id="IPR057326">
    <property type="entry name" value="KR_dom"/>
</dbReference>
<proteinExistence type="inferred from homology"/>
<dbReference type="InterPro" id="IPR036291">
    <property type="entry name" value="NAD(P)-bd_dom_sf"/>
</dbReference>
<dbReference type="SMART" id="SM00822">
    <property type="entry name" value="PKS_KR"/>
    <property type="match status" value="1"/>
</dbReference>
<dbReference type="SUPFAM" id="SSF51735">
    <property type="entry name" value="NAD(P)-binding Rossmann-fold domains"/>
    <property type="match status" value="1"/>
</dbReference>
<dbReference type="InterPro" id="IPR002347">
    <property type="entry name" value="SDR_fam"/>
</dbReference>
<evidence type="ECO:0000313" key="5">
    <source>
        <dbReference type="EMBL" id="PKW26917.1"/>
    </source>
</evidence>